<feature type="binding site" evidence="6">
    <location>
        <position position="180"/>
    </location>
    <ligand>
        <name>chlorophyll a</name>
        <dbReference type="ChEBI" id="CHEBI:58416"/>
        <label>1</label>
    </ligand>
</feature>
<keyword evidence="5 7" id="KW-0157">Chromophore</keyword>
<keyword evidence="7" id="KW-0603">Photosystem I</keyword>
<sequence length="239" mass="26144">MAAVSTVFSRTALVIKAMTKTETKLPKTTQGPGQQYLSTLPGVSAPFYKEPWDPAGLVTEYTSVGDVKRWREAEVTHGRVAMLAALGFIVGENIEDFPLWGGVVQGPAVTQFQQLPRGFWELLILAIGIAESYRVAIGWAYPTGAGFNQLKEEYNPGDLGFDPLGLRPTDPMELKELQTKELNNGRLAMVAISGFVAQEFVGPGGPKEIFEHLFSVLGKDVSYEILKTEEAFEAFERAG</sequence>
<feature type="binding site" evidence="6">
    <location>
        <position position="181"/>
    </location>
    <ligand>
        <name>chlorophyll a</name>
        <dbReference type="ChEBI" id="CHEBI:58416"/>
        <label>1</label>
    </ligand>
</feature>
<proteinExistence type="inferred from homology"/>
<evidence type="ECO:0000313" key="9">
    <source>
        <dbReference type="EMBL" id="KAK3245257.1"/>
    </source>
</evidence>
<dbReference type="GO" id="GO:0009535">
    <property type="term" value="C:chloroplast thylakoid membrane"/>
    <property type="evidence" value="ECO:0007669"/>
    <property type="project" value="UniProtKB-SubCell"/>
</dbReference>
<dbReference type="SUPFAM" id="SSF103511">
    <property type="entry name" value="Chlorophyll a-b binding protein"/>
    <property type="match status" value="1"/>
</dbReference>
<feature type="binding site" evidence="6">
    <location>
        <position position="77"/>
    </location>
    <ligand>
        <name>chlorophyll a</name>
        <dbReference type="ChEBI" id="CHEBI:58416"/>
        <label>1</label>
    </ligand>
</feature>
<evidence type="ECO:0000256" key="1">
    <source>
        <dbReference type="ARBA" id="ARBA00022494"/>
    </source>
</evidence>
<dbReference type="GO" id="GO:0016168">
    <property type="term" value="F:chlorophyll binding"/>
    <property type="evidence" value="ECO:0007669"/>
    <property type="project" value="UniProtKB-KW"/>
</dbReference>
<keyword evidence="7" id="KW-0793">Thylakoid</keyword>
<feature type="binding site" evidence="6">
    <location>
        <position position="198"/>
    </location>
    <ligand>
        <name>chlorophyll a</name>
        <dbReference type="ChEBI" id="CHEBI:58416"/>
        <label>1</label>
    </ligand>
</feature>
<dbReference type="EMBL" id="LGRX02035939">
    <property type="protein sequence ID" value="KAK3232627.1"/>
    <property type="molecule type" value="Genomic_DNA"/>
</dbReference>
<evidence type="ECO:0000256" key="5">
    <source>
        <dbReference type="ARBA" id="ARBA00022991"/>
    </source>
</evidence>
<evidence type="ECO:0000256" key="7">
    <source>
        <dbReference type="RuleBase" id="RU363080"/>
    </source>
</evidence>
<dbReference type="GO" id="GO:0009765">
    <property type="term" value="P:photosynthesis, light harvesting"/>
    <property type="evidence" value="ECO:0007669"/>
    <property type="project" value="InterPro"/>
</dbReference>
<comment type="function">
    <text evidence="7">The light-harvesting complex (LHC) functions as a light receptor, it captures and delivers excitation energy to photosystems with which it is closely associated.</text>
</comment>
<dbReference type="InterPro" id="IPR022796">
    <property type="entry name" value="Chloroa_b-bind"/>
</dbReference>
<evidence type="ECO:0000256" key="3">
    <source>
        <dbReference type="ARBA" id="ARBA00022531"/>
    </source>
</evidence>
<evidence type="ECO:0000313" key="10">
    <source>
        <dbReference type="EMBL" id="KAK3279695.1"/>
    </source>
</evidence>
<keyword evidence="4 7" id="KW-0934">Plastid</keyword>
<feature type="binding site" description="axial binding residue" evidence="6">
    <location>
        <position position="36"/>
    </location>
    <ligand>
        <name>chlorophyll b</name>
        <dbReference type="ChEBI" id="CHEBI:61721"/>
        <label>1</label>
    </ligand>
    <ligandPart>
        <name>Mg</name>
        <dbReference type="ChEBI" id="CHEBI:25107"/>
    </ligandPart>
</feature>
<evidence type="ECO:0000256" key="4">
    <source>
        <dbReference type="ARBA" id="ARBA00022640"/>
    </source>
</evidence>
<feature type="binding site" evidence="6">
    <location>
        <position position="52"/>
    </location>
    <ligand>
        <name>chlorophyll a</name>
        <dbReference type="ChEBI" id="CHEBI:58416"/>
        <label>1</label>
    </ligand>
</feature>
<feature type="binding site" evidence="6">
    <location>
        <position position="212"/>
    </location>
    <ligand>
        <name>chlorophyll a</name>
        <dbReference type="ChEBI" id="CHEBI:58416"/>
        <label>1</label>
    </ligand>
</feature>
<evidence type="ECO:0000256" key="2">
    <source>
        <dbReference type="ARBA" id="ARBA00022528"/>
    </source>
</evidence>
<keyword evidence="11" id="KW-1185">Reference proteome</keyword>
<comment type="subcellular location">
    <subcellularLocation>
        <location evidence="7">Plastid</location>
        <location evidence="7">Chloroplast thylakoid membrane</location>
    </subcellularLocation>
</comment>
<dbReference type="GO" id="GO:0009522">
    <property type="term" value="C:photosystem I"/>
    <property type="evidence" value="ECO:0007669"/>
    <property type="project" value="UniProtKB-KW"/>
</dbReference>
<keyword evidence="7" id="KW-0604">Photosystem II</keyword>
<protein>
    <recommendedName>
        <fullName evidence="7">Chlorophyll a-b binding protein, chloroplastic</fullName>
    </recommendedName>
</protein>
<dbReference type="AlphaFoldDB" id="A0AAE0EYV8"/>
<name>A0AAE0EYV8_9CHLO</name>
<organism evidence="9 11">
    <name type="scientific">Cymbomonas tetramitiformis</name>
    <dbReference type="NCBI Taxonomy" id="36881"/>
    <lineage>
        <taxon>Eukaryota</taxon>
        <taxon>Viridiplantae</taxon>
        <taxon>Chlorophyta</taxon>
        <taxon>Pyramimonadophyceae</taxon>
        <taxon>Pyramimonadales</taxon>
        <taxon>Pyramimonadaceae</taxon>
        <taxon>Cymbomonas</taxon>
    </lineage>
</organism>
<dbReference type="PANTHER" id="PTHR21649">
    <property type="entry name" value="CHLOROPHYLL A/B BINDING PROTEIN"/>
    <property type="match status" value="1"/>
</dbReference>
<dbReference type="EMBL" id="LGRX02004717">
    <property type="protein sequence ID" value="KAK3279695.1"/>
    <property type="molecule type" value="Genomic_DNA"/>
</dbReference>
<keyword evidence="1 6" id="KW-0148">Chlorophyll</keyword>
<feature type="binding site" evidence="6">
    <location>
        <position position="186"/>
    </location>
    <ligand>
        <name>chlorophyll a</name>
        <dbReference type="ChEBI" id="CHEBI:58416"/>
        <label>1</label>
    </ligand>
</feature>
<evidence type="ECO:0000256" key="6">
    <source>
        <dbReference type="PIRSR" id="PIRSR601344-1"/>
    </source>
</evidence>
<accession>A0AAE0EYV8</accession>
<dbReference type="InterPro" id="IPR001344">
    <property type="entry name" value="Chloro_AB-bd_pln"/>
</dbReference>
<evidence type="ECO:0000313" key="8">
    <source>
        <dbReference type="EMBL" id="KAK3232627.1"/>
    </source>
</evidence>
<dbReference type="EMBL" id="LGRX02030843">
    <property type="protein sequence ID" value="KAK3245257.1"/>
    <property type="molecule type" value="Genomic_DNA"/>
</dbReference>
<feature type="binding site" description="axial binding residue" evidence="6">
    <location>
        <position position="79"/>
    </location>
    <ligand>
        <name>chlorophyll b</name>
        <dbReference type="ChEBI" id="CHEBI:61721"/>
        <label>1</label>
    </ligand>
    <ligandPart>
        <name>Mg</name>
        <dbReference type="ChEBI" id="CHEBI:25107"/>
    </ligandPart>
</feature>
<reference evidence="9 11" key="1">
    <citation type="journal article" date="2015" name="Genome Biol. Evol.">
        <title>Comparative Genomics of a Bacterivorous Green Alga Reveals Evolutionary Causalities and Consequences of Phago-Mixotrophic Mode of Nutrition.</title>
        <authorList>
            <person name="Burns J.A."/>
            <person name="Paasch A."/>
            <person name="Narechania A."/>
            <person name="Kim E."/>
        </authorList>
    </citation>
    <scope>NUCLEOTIDE SEQUENCE [LARGE SCALE GENOMIC DNA]</scope>
    <source>
        <strain evidence="9">PLY_AMNH</strain>
    </source>
</reference>
<keyword evidence="3 7" id="KW-0602">Photosynthesis</keyword>
<feature type="binding site" evidence="6">
    <location>
        <position position="74"/>
    </location>
    <ligand>
        <name>chlorophyll a</name>
        <dbReference type="ChEBI" id="CHEBI:58416"/>
        <label>1</label>
    </ligand>
</feature>
<comment type="caution">
    <text evidence="9">The sequence shown here is derived from an EMBL/GenBank/DDBJ whole genome shotgun (WGS) entry which is preliminary data.</text>
</comment>
<evidence type="ECO:0000313" key="11">
    <source>
        <dbReference type="Proteomes" id="UP001190700"/>
    </source>
</evidence>
<comment type="similarity">
    <text evidence="7">Belongs to the light-harvesting chlorophyll a/b-binding (LHC) protein family.</text>
</comment>
<feature type="binding site" evidence="6">
    <location>
        <position position="184"/>
    </location>
    <ligand>
        <name>chlorophyll a</name>
        <dbReference type="ChEBI" id="CHEBI:58416"/>
        <label>1</label>
    </ligand>
</feature>
<gene>
    <name evidence="10" type="ORF">CYMTET_12432</name>
    <name evidence="9" type="ORF">CYMTET_45164</name>
    <name evidence="8" type="ORF">CYMTET_57029</name>
</gene>
<dbReference type="Proteomes" id="UP001190700">
    <property type="component" value="Unassembled WGS sequence"/>
</dbReference>
<dbReference type="Pfam" id="PF00504">
    <property type="entry name" value="Chloroa_b-bind"/>
    <property type="match status" value="1"/>
</dbReference>
<dbReference type="Gene3D" id="1.10.3460.10">
    <property type="entry name" value="Chlorophyll a/b binding protein domain"/>
    <property type="match status" value="1"/>
</dbReference>
<reference evidence="9" key="2">
    <citation type="submission" date="2023-06" db="EMBL/GenBank/DDBJ databases">
        <title>Long-read-based genome assembly of the green algal bacterivore Cymbomonas tetramitiformis.</title>
        <authorList>
            <person name="Gyaltshen Y."/>
            <person name="Rozenberg A."/>
            <person name="Paasch A."/>
            <person name="Burns J.A."/>
            <person name="Warring S."/>
            <person name="Larson R."/>
            <person name="Maurer-Alcala X."/>
            <person name="Dacks J."/>
            <person name="Kim E."/>
        </authorList>
    </citation>
    <scope>NUCLEOTIDE SEQUENCE</scope>
    <source>
        <strain evidence="9">PLY_AMNH</strain>
    </source>
</reference>
<dbReference type="GO" id="GO:0009523">
    <property type="term" value="C:photosystem II"/>
    <property type="evidence" value="ECO:0007669"/>
    <property type="project" value="UniProtKB-KW"/>
</dbReference>
<keyword evidence="2 7" id="KW-0150">Chloroplast</keyword>